<sequence>MYRTLAALLAAASCVTMAQAQETPSAVSASNVLSLDDAVAAAGGSAPAMDAGRAGIDAAKAGRTVAGLRPNPVAQGQIENIIGTGPYSGVRSSETTVGFMQTLELGGKRSARVAVASAELSRAELQAAIIAADVRLQVTQLYVEAVSAERRLITARDQARIAGDALRAAGVRVQAGRASPLEQQRANVARVNAEANVERQDRLARAARTNLERRIGRAFDGPLDIGLLDRLPAVSASYGPSEPVSPQGTLALAAADADLAIADAGVRLAKANRVPNIDVGPSVRRLEATKDFAAVFTVSIPLQVFNNGRAALAQAGAQRTQAEANRRVTALDIEQAITNAQADADNAATTARATSGPALQAAQEAARIARIGYREGKFSQLDLLDAERTLADTRVAAIDALASYQNARAQLERLTAPAVAPQGGN</sequence>
<dbReference type="AlphaFoldDB" id="A0A2K2G326"/>
<comment type="similarity">
    <text evidence="1">Belongs to the outer membrane factor (OMF) (TC 1.B.17) family.</text>
</comment>
<gene>
    <name evidence="3" type="ORF">A8V01_16580</name>
</gene>
<dbReference type="GO" id="GO:0015562">
    <property type="term" value="F:efflux transmembrane transporter activity"/>
    <property type="evidence" value="ECO:0007669"/>
    <property type="project" value="InterPro"/>
</dbReference>
<feature type="signal peptide" evidence="2">
    <location>
        <begin position="1"/>
        <end position="20"/>
    </location>
</feature>
<dbReference type="PANTHER" id="PTHR30203">
    <property type="entry name" value="OUTER MEMBRANE CATION EFFLUX PROTEIN"/>
    <property type="match status" value="1"/>
</dbReference>
<dbReference type="InterPro" id="IPR003423">
    <property type="entry name" value="OMP_efflux"/>
</dbReference>
<protein>
    <submittedName>
        <fullName evidence="3">Transporter</fullName>
    </submittedName>
</protein>
<evidence type="ECO:0000256" key="1">
    <source>
        <dbReference type="ARBA" id="ARBA00007613"/>
    </source>
</evidence>
<evidence type="ECO:0000313" key="4">
    <source>
        <dbReference type="Proteomes" id="UP000236327"/>
    </source>
</evidence>
<dbReference type="SUPFAM" id="SSF56954">
    <property type="entry name" value="Outer membrane efflux proteins (OEP)"/>
    <property type="match status" value="1"/>
</dbReference>
<dbReference type="Gene3D" id="1.20.1600.10">
    <property type="entry name" value="Outer membrane efflux proteins (OEP)"/>
    <property type="match status" value="1"/>
</dbReference>
<feature type="chain" id="PRO_5014413621" evidence="2">
    <location>
        <begin position="21"/>
        <end position="425"/>
    </location>
</feature>
<proteinExistence type="inferred from homology"/>
<evidence type="ECO:0000256" key="2">
    <source>
        <dbReference type="SAM" id="SignalP"/>
    </source>
</evidence>
<dbReference type="Proteomes" id="UP000236327">
    <property type="component" value="Unassembled WGS sequence"/>
</dbReference>
<keyword evidence="4" id="KW-1185">Reference proteome</keyword>
<dbReference type="EMBL" id="LYMM01000026">
    <property type="protein sequence ID" value="PNU05398.1"/>
    <property type="molecule type" value="Genomic_DNA"/>
</dbReference>
<keyword evidence="2" id="KW-0732">Signal</keyword>
<dbReference type="Pfam" id="PF02321">
    <property type="entry name" value="OEP"/>
    <property type="match status" value="2"/>
</dbReference>
<name>A0A2K2G326_9SPHN</name>
<organism evidence="3 4">
    <name type="scientific">Novosphingobium guangzhouense</name>
    <dbReference type="NCBI Taxonomy" id="1850347"/>
    <lineage>
        <taxon>Bacteria</taxon>
        <taxon>Pseudomonadati</taxon>
        <taxon>Pseudomonadota</taxon>
        <taxon>Alphaproteobacteria</taxon>
        <taxon>Sphingomonadales</taxon>
        <taxon>Sphingomonadaceae</taxon>
        <taxon>Novosphingobium</taxon>
    </lineage>
</organism>
<dbReference type="OrthoDB" id="9791261at2"/>
<dbReference type="PANTHER" id="PTHR30203:SF24">
    <property type="entry name" value="BLR4935 PROTEIN"/>
    <property type="match status" value="1"/>
</dbReference>
<dbReference type="InterPro" id="IPR010131">
    <property type="entry name" value="MdtP/NodT-like"/>
</dbReference>
<reference evidence="3 4" key="1">
    <citation type="submission" date="2016-05" db="EMBL/GenBank/DDBJ databases">
        <title>Complete genome sequence of Novosphingobium guangzhouense SA925(T).</title>
        <authorList>
            <person name="Sha S."/>
        </authorList>
    </citation>
    <scope>NUCLEOTIDE SEQUENCE [LARGE SCALE GENOMIC DNA]</scope>
    <source>
        <strain evidence="3 4">SA925</strain>
    </source>
</reference>
<accession>A0A2K2G326</accession>
<dbReference type="RefSeq" id="WP_103095377.1">
    <property type="nucleotide sequence ID" value="NZ_LYMM01000026.1"/>
</dbReference>
<evidence type="ECO:0000313" key="3">
    <source>
        <dbReference type="EMBL" id="PNU05398.1"/>
    </source>
</evidence>
<comment type="caution">
    <text evidence="3">The sequence shown here is derived from an EMBL/GenBank/DDBJ whole genome shotgun (WGS) entry which is preliminary data.</text>
</comment>